<evidence type="ECO:0000313" key="9">
    <source>
        <dbReference type="Proteomes" id="UP000033647"/>
    </source>
</evidence>
<feature type="compositionally biased region" description="Acidic residues" evidence="5">
    <location>
        <begin position="60"/>
        <end position="81"/>
    </location>
</feature>
<name>A0A0F4GU97_9PEZI</name>
<keyword evidence="4" id="KW-0479">Metal-binding</keyword>
<dbReference type="InterPro" id="IPR013083">
    <property type="entry name" value="Znf_RING/FYVE/PHD"/>
</dbReference>
<keyword evidence="9" id="KW-1185">Reference proteome</keyword>
<dbReference type="SUPFAM" id="SSF82185">
    <property type="entry name" value="Histone H3 K4-specific methyltransferase SET7/9 N-terminal domain"/>
    <property type="match status" value="1"/>
</dbReference>
<dbReference type="GO" id="GO:0004843">
    <property type="term" value="F:cysteine-type deubiquitinase activity"/>
    <property type="evidence" value="ECO:0007669"/>
    <property type="project" value="InterPro"/>
</dbReference>
<dbReference type="InterPro" id="IPR001841">
    <property type="entry name" value="Znf_RING"/>
</dbReference>
<comment type="subcellular location">
    <subcellularLocation>
        <location evidence="1">Cytoplasm</location>
    </subcellularLocation>
</comment>
<feature type="region of interest" description="Disordered" evidence="5">
    <location>
        <begin position="1"/>
        <end position="93"/>
    </location>
</feature>
<proteinExistence type="predicted"/>
<dbReference type="PROSITE" id="PS50089">
    <property type="entry name" value="ZF_RING_2"/>
    <property type="match status" value="1"/>
</dbReference>
<evidence type="ECO:0008006" key="10">
    <source>
        <dbReference type="Google" id="ProtNLM"/>
    </source>
</evidence>
<dbReference type="SMART" id="SM00184">
    <property type="entry name" value="RING"/>
    <property type="match status" value="1"/>
</dbReference>
<feature type="compositionally biased region" description="Pro residues" evidence="5">
    <location>
        <begin position="1"/>
        <end position="14"/>
    </location>
</feature>
<dbReference type="Gene3D" id="3.30.40.10">
    <property type="entry name" value="Zinc/RING finger domain, C3HC4 (zinc finger)"/>
    <property type="match status" value="1"/>
</dbReference>
<evidence type="ECO:0000259" key="7">
    <source>
        <dbReference type="PROSITE" id="PS50144"/>
    </source>
</evidence>
<feature type="domain" description="RING-type" evidence="6">
    <location>
        <begin position="816"/>
        <end position="851"/>
    </location>
</feature>
<dbReference type="GO" id="GO:0016579">
    <property type="term" value="P:protein deubiquitination"/>
    <property type="evidence" value="ECO:0007669"/>
    <property type="project" value="InterPro"/>
</dbReference>
<dbReference type="Gene3D" id="3.90.70.10">
    <property type="entry name" value="Cysteine proteinases"/>
    <property type="match status" value="1"/>
</dbReference>
<evidence type="ECO:0000256" key="4">
    <source>
        <dbReference type="PROSITE-ProRule" id="PRU00175"/>
    </source>
</evidence>
<evidence type="ECO:0000313" key="8">
    <source>
        <dbReference type="EMBL" id="KJY00633.1"/>
    </source>
</evidence>
<dbReference type="InterPro" id="IPR002083">
    <property type="entry name" value="MATH/TRAF_dom"/>
</dbReference>
<dbReference type="OrthoDB" id="294378at2759"/>
<dbReference type="PROSITE" id="PS50144">
    <property type="entry name" value="MATH"/>
    <property type="match status" value="1"/>
</dbReference>
<dbReference type="GO" id="GO:0008270">
    <property type="term" value="F:zinc ion binding"/>
    <property type="evidence" value="ECO:0007669"/>
    <property type="project" value="UniProtKB-KW"/>
</dbReference>
<dbReference type="SUPFAM" id="SSF54001">
    <property type="entry name" value="Cysteine proteinases"/>
    <property type="match status" value="1"/>
</dbReference>
<dbReference type="PANTHER" id="PTHR43215:SF14">
    <property type="entry name" value="RADIAL SPOKE HEAD 1 HOMOLOG"/>
    <property type="match status" value="1"/>
</dbReference>
<evidence type="ECO:0000256" key="1">
    <source>
        <dbReference type="ARBA" id="ARBA00004496"/>
    </source>
</evidence>
<dbReference type="InterPro" id="IPR038765">
    <property type="entry name" value="Papain-like_cys_pep_sf"/>
</dbReference>
<dbReference type="CDD" id="cd16510">
    <property type="entry name" value="RING-HC_IAPs"/>
    <property type="match status" value="1"/>
</dbReference>
<dbReference type="Pfam" id="PF02493">
    <property type="entry name" value="MORN"/>
    <property type="match status" value="4"/>
</dbReference>
<organism evidence="8 9">
    <name type="scientific">Zymoseptoria brevis</name>
    <dbReference type="NCBI Taxonomy" id="1047168"/>
    <lineage>
        <taxon>Eukaryota</taxon>
        <taxon>Fungi</taxon>
        <taxon>Dikarya</taxon>
        <taxon>Ascomycota</taxon>
        <taxon>Pezizomycotina</taxon>
        <taxon>Dothideomycetes</taxon>
        <taxon>Dothideomycetidae</taxon>
        <taxon>Mycosphaerellales</taxon>
        <taxon>Mycosphaerellaceae</taxon>
        <taxon>Zymoseptoria</taxon>
    </lineage>
</organism>
<gene>
    <name evidence="8" type="ORF">TI39_contig321g00039</name>
</gene>
<dbReference type="STRING" id="1047168.A0A0F4GU97"/>
<dbReference type="EMBL" id="LAFY01000313">
    <property type="protein sequence ID" value="KJY00633.1"/>
    <property type="molecule type" value="Genomic_DNA"/>
</dbReference>
<dbReference type="AlphaFoldDB" id="A0A0F4GU97"/>
<dbReference type="GO" id="GO:0005737">
    <property type="term" value="C:cytoplasm"/>
    <property type="evidence" value="ECO:0007669"/>
    <property type="project" value="UniProtKB-SubCell"/>
</dbReference>
<keyword evidence="4" id="KW-0863">Zinc-finger</keyword>
<dbReference type="InterPro" id="IPR008974">
    <property type="entry name" value="TRAF-like"/>
</dbReference>
<evidence type="ECO:0000256" key="2">
    <source>
        <dbReference type="ARBA" id="ARBA00022490"/>
    </source>
</evidence>
<keyword evidence="2" id="KW-0963">Cytoplasm</keyword>
<dbReference type="Pfam" id="PF13920">
    <property type="entry name" value="zf-C3HC4_3"/>
    <property type="match status" value="1"/>
</dbReference>
<protein>
    <recommendedName>
        <fullName evidence="10">RING-type domain-containing protein</fullName>
    </recommendedName>
</protein>
<feature type="domain" description="MATH" evidence="7">
    <location>
        <begin position="137"/>
        <end position="295"/>
    </location>
</feature>
<reference evidence="8 9" key="1">
    <citation type="submission" date="2015-03" db="EMBL/GenBank/DDBJ databases">
        <title>RNA-seq based gene annotation and comparative genomics of four Zymoseptoria species reveal species-specific pathogenicity related genes and transposable element activity.</title>
        <authorList>
            <person name="Grandaubert J."/>
            <person name="Bhattacharyya A."/>
            <person name="Stukenbrock E.H."/>
        </authorList>
    </citation>
    <scope>NUCLEOTIDE SEQUENCE [LARGE SCALE GENOMIC DNA]</scope>
    <source>
        <strain evidence="8 9">Zb18110</strain>
    </source>
</reference>
<keyword evidence="4" id="KW-0862">Zinc</keyword>
<keyword evidence="3" id="KW-0677">Repeat</keyword>
<evidence type="ECO:0000256" key="5">
    <source>
        <dbReference type="SAM" id="MobiDB-lite"/>
    </source>
</evidence>
<dbReference type="SUPFAM" id="SSF57850">
    <property type="entry name" value="RING/U-box"/>
    <property type="match status" value="1"/>
</dbReference>
<dbReference type="CDD" id="cd02257">
    <property type="entry name" value="Peptidase_C19"/>
    <property type="match status" value="1"/>
</dbReference>
<dbReference type="SUPFAM" id="SSF49599">
    <property type="entry name" value="TRAF domain-like"/>
    <property type="match status" value="1"/>
</dbReference>
<sequence length="868" mass="98197">MDAPDELPPPPPPAFDFTAGGIPPRPAILAHAPTIMPNPFAAVPVPVPQSSFSQQTESSQDPEPDSEDNSNSEHDESEDEEPRPSRWTPIIEDKSEPCADELAYIASREEHSAMDHAYWEKETFFELKDPELVPLESGRIDWLVEGVNGTKENPNNEVCMRSPIVRIAGLDWQIKFYPKGNQSEYLSVYLECVTMLSPDYAETEEFIDPPFPFLKGTEQTKKRRSVAAQISVVMYNPAEPRVYEVQTEAHQFHKKQADYGWLYFTRYPRYDFHVRQHTQRQAILRDDKLAFKAYIRVIQDPTGSMWEHSGRLPDQITSVTGLRPFTKSLQYIASAVPLLHFAPFRKFVQDLEPNTRVAQWLQPLLLKMYTRKRSANYGSPGTVFEGDVMEMLWKISIAFHESYDGEKQAMWHALVGRFHAEGGSACGTNRLNTKDYPSIQAAVNAHPKIIECPQLLTLELQRHEHDKKARKWQKLTNKVQVDDHIEVNGVRYTLFAFITHCGHITSSRYNTYVRPRGIGKGWYGYQDALVTRLTEKQARDRHSGLSANDGLPRTPDEKIENGYDSPFSEFHEPRSEVTCAVMYVCDNIADDTFNAPSVEMWVPPCLIKPEQLTLALAPDQLPKTAIHERFPDLPAAMSDRTEVDTPEPESQADDLAASISRAAGADTPEPVLMDGEDTIMRDADDSSIYSIETLDAIPTTSDNDLEKGTVAWLGRAYYEGHWRDRLYHGGGHLISTNGDEYLGRFHNGLQHGYGKMIYAGTGDIYEGEWAEGRHHGKGKLTEDATKNVFEGSWKEGRKHGEFVLKGNVTEEDKSQCTICYDREITTAFYDCGHVVACRECASVIENCPVCRRRVVARLQLYGVKLLAG</sequence>
<dbReference type="InterPro" id="IPR003409">
    <property type="entry name" value="MORN"/>
</dbReference>
<feature type="compositionally biased region" description="Low complexity" evidence="5">
    <location>
        <begin position="39"/>
        <end position="59"/>
    </location>
</feature>
<comment type="caution">
    <text evidence="8">The sequence shown here is derived from an EMBL/GenBank/DDBJ whole genome shotgun (WGS) entry which is preliminary data.</text>
</comment>
<dbReference type="Proteomes" id="UP000033647">
    <property type="component" value="Unassembled WGS sequence"/>
</dbReference>
<evidence type="ECO:0000256" key="3">
    <source>
        <dbReference type="ARBA" id="ARBA00022737"/>
    </source>
</evidence>
<feature type="region of interest" description="Disordered" evidence="5">
    <location>
        <begin position="537"/>
        <end position="557"/>
    </location>
</feature>
<accession>A0A0F4GU97</accession>
<dbReference type="Pfam" id="PF00443">
    <property type="entry name" value="UCH"/>
    <property type="match status" value="1"/>
</dbReference>
<evidence type="ECO:0000259" key="6">
    <source>
        <dbReference type="PROSITE" id="PS50089"/>
    </source>
</evidence>
<dbReference type="PANTHER" id="PTHR43215">
    <property type="entry name" value="RADIAL SPOKE HEAD 1 HOMOLOG"/>
    <property type="match status" value="1"/>
</dbReference>
<dbReference type="Gene3D" id="2.60.210.10">
    <property type="entry name" value="Apoptosis, Tumor Necrosis Factor Receptor Associated Protein 2, Chain A"/>
    <property type="match status" value="1"/>
</dbReference>
<dbReference type="SMART" id="SM00698">
    <property type="entry name" value="MORN"/>
    <property type="match status" value="4"/>
</dbReference>
<dbReference type="InterPro" id="IPR001394">
    <property type="entry name" value="Peptidase_C19_UCH"/>
</dbReference>